<dbReference type="SUPFAM" id="SSF57362">
    <property type="entry name" value="BPTI-like"/>
    <property type="match status" value="2"/>
</dbReference>
<protein>
    <submittedName>
        <fullName evidence="4">Kunitz/Bovine pancreatic trypsin inhibitor domain protein</fullName>
    </submittedName>
</protein>
<dbReference type="InterPro" id="IPR006150">
    <property type="entry name" value="Cys_repeat_1"/>
</dbReference>
<gene>
    <name evidence="2" type="ORF">HPBE_LOCUS822</name>
</gene>
<dbReference type="InterPro" id="IPR020901">
    <property type="entry name" value="Prtase_inh_Kunz-CS"/>
</dbReference>
<reference evidence="4" key="2">
    <citation type="submission" date="2019-09" db="UniProtKB">
        <authorList>
            <consortium name="WormBaseParasite"/>
        </authorList>
    </citation>
    <scope>IDENTIFICATION</scope>
</reference>
<sequence length="895" mass="95015">MMIIGAVNAVCALTATNTCPQSHSCMSPVFGPSAVCCPVPELTCNEMVSAGTPCFGRSVTIQRFYFNPTTRKCQAFQYYGCNGNGNNFLSMQSCHDHCLNSVESVCGGAAALMDPNQQPQRCSTSVPCPAGYECNPEHFCCPSSETACSATMSRGNVCSGSPLRTMWHYDQSQRKCNQFAYNGCGGTPNRFTSRKACMSTCVSSTLSGACPRGMTPHIEDGDTVVKACTLNVMGTCPVSASCVRSTTNQPICCQTVTSCPDNRMPYFIPGSSSVVACNVDADECPAGNACVESSSVPGFHMCCSSEGAVSRRPISGFGSSRKEPNTLAALIKSISPCPAQLITNGQTCTANAVGDCPRNYLCFRDAGYEHGSCCRTGPPKCSIKQYVPVFISGTQVQICQVDLGGCPRDSRCMTSNIARVSVCCKLYESPSAARSGGNNVSSETVLQPKCKNGDRPFVRGAGVFECSFAQNDCPSGYKCEFSSTGQAVCCGDSDSIRCPAGSKTFEYGGRPLACPVGSTKCPNGYHCVASMNPQYHLCCSTGPHMQLPKCLGGSAFVDPAFNQPQFCSPLRDSCPVGYQCLESDYPGQYICCTQGDLSETFKGYCPPNQIPFVSREGFPPTCHMQMNPCPTTAPYICIYSAMRQNSFCCAPIDTTFPNILDPSLAASPMRKMGYELPTIPTLPPSNPYAGMSQTYPGGPIAPGMGSVAIPDPIPGVGPEKILPPSLATNLQMNRNGGNFNYNNNGFGYPYQNLNGFTNGQANDRMPMNVGAPDVTSQALTGCPLGSKPLVRADRSVVTCNDQSCPNGFWCVFAEKEKRFQCCSSSSILTAPTVAIPIECPPGFFLIDGKCLKVLFAGQKGCLSDEQCSAREPNATCDSGYCVCPVAKPLVHGGKC</sequence>
<feature type="domain" description="BPTI/Kunitz inhibitor" evidence="1">
    <location>
        <begin position="44"/>
        <end position="98"/>
    </location>
</feature>
<dbReference type="SMART" id="SM00131">
    <property type="entry name" value="KU"/>
    <property type="match status" value="2"/>
</dbReference>
<accession>A0A183F3S9</accession>
<dbReference type="InterPro" id="IPR036880">
    <property type="entry name" value="Kunitz_BPTI_sf"/>
</dbReference>
<dbReference type="Pfam" id="PF14625">
    <property type="entry name" value="Lustrin_cystein"/>
    <property type="match status" value="9"/>
</dbReference>
<evidence type="ECO:0000313" key="4">
    <source>
        <dbReference type="WBParaSite" id="HPBE_0000082101-mRNA-1"/>
    </source>
</evidence>
<dbReference type="PANTHER" id="PTHR46339:SF6">
    <property type="entry name" value="BPTI_KUNITZ INHIBITOR DOMAIN-CONTAINING PROTEIN"/>
    <property type="match status" value="1"/>
</dbReference>
<dbReference type="InterPro" id="IPR053014">
    <property type="entry name" value="Cuticle_assoc_divergent"/>
</dbReference>
<dbReference type="OrthoDB" id="5950222at2759"/>
<dbReference type="Pfam" id="PF00014">
    <property type="entry name" value="Kunitz_BPTI"/>
    <property type="match status" value="2"/>
</dbReference>
<organism evidence="3 4">
    <name type="scientific">Heligmosomoides polygyrus</name>
    <name type="common">Parasitic roundworm</name>
    <dbReference type="NCBI Taxonomy" id="6339"/>
    <lineage>
        <taxon>Eukaryota</taxon>
        <taxon>Metazoa</taxon>
        <taxon>Ecdysozoa</taxon>
        <taxon>Nematoda</taxon>
        <taxon>Chromadorea</taxon>
        <taxon>Rhabditida</taxon>
        <taxon>Rhabditina</taxon>
        <taxon>Rhabditomorpha</taxon>
        <taxon>Strongyloidea</taxon>
        <taxon>Heligmosomidae</taxon>
        <taxon>Heligmosomoides</taxon>
    </lineage>
</organism>
<dbReference type="InterPro" id="IPR028150">
    <property type="entry name" value="Lustrin_cystein"/>
</dbReference>
<name>A0A183F3S9_HELPZ</name>
<dbReference type="Gene3D" id="4.10.410.10">
    <property type="entry name" value="Pancreatic trypsin inhibitor Kunitz domain"/>
    <property type="match status" value="2"/>
</dbReference>
<evidence type="ECO:0000313" key="2">
    <source>
        <dbReference type="EMBL" id="VDO19204.1"/>
    </source>
</evidence>
<dbReference type="PROSITE" id="PS00280">
    <property type="entry name" value="BPTI_KUNITZ_1"/>
    <property type="match status" value="2"/>
</dbReference>
<reference evidence="2 3" key="1">
    <citation type="submission" date="2018-11" db="EMBL/GenBank/DDBJ databases">
        <authorList>
            <consortium name="Pathogen Informatics"/>
        </authorList>
    </citation>
    <scope>NUCLEOTIDE SEQUENCE [LARGE SCALE GENOMIC DNA]</scope>
</reference>
<dbReference type="WBParaSite" id="HPBE_0000082101-mRNA-1">
    <property type="protein sequence ID" value="HPBE_0000082101-mRNA-1"/>
    <property type="gene ID" value="HPBE_0000082101"/>
</dbReference>
<dbReference type="EMBL" id="UZAH01000718">
    <property type="protein sequence ID" value="VDO19204.1"/>
    <property type="molecule type" value="Genomic_DNA"/>
</dbReference>
<dbReference type="InterPro" id="IPR006149">
    <property type="entry name" value="EB_dom"/>
</dbReference>
<dbReference type="InterPro" id="IPR002223">
    <property type="entry name" value="Kunitz_BPTI"/>
</dbReference>
<proteinExistence type="predicted"/>
<dbReference type="GO" id="GO:0004867">
    <property type="term" value="F:serine-type endopeptidase inhibitor activity"/>
    <property type="evidence" value="ECO:0007669"/>
    <property type="project" value="InterPro"/>
</dbReference>
<feature type="domain" description="BPTI/Kunitz inhibitor" evidence="1">
    <location>
        <begin position="148"/>
        <end position="201"/>
    </location>
</feature>
<keyword evidence="3" id="KW-1185">Reference proteome</keyword>
<dbReference type="PROSITE" id="PS50279">
    <property type="entry name" value="BPTI_KUNITZ_2"/>
    <property type="match status" value="2"/>
</dbReference>
<dbReference type="PANTHER" id="PTHR46339">
    <property type="entry name" value="PROTEIN CBG15282-RELATED"/>
    <property type="match status" value="1"/>
</dbReference>
<dbReference type="CDD" id="cd00109">
    <property type="entry name" value="Kunitz-type"/>
    <property type="match status" value="1"/>
</dbReference>
<dbReference type="Proteomes" id="UP000050761">
    <property type="component" value="Unassembled WGS sequence"/>
</dbReference>
<accession>A0A3P7U4F0</accession>
<dbReference type="SMART" id="SM00289">
    <property type="entry name" value="WR1"/>
    <property type="match status" value="12"/>
</dbReference>
<evidence type="ECO:0000313" key="3">
    <source>
        <dbReference type="Proteomes" id="UP000050761"/>
    </source>
</evidence>
<evidence type="ECO:0000259" key="1">
    <source>
        <dbReference type="PROSITE" id="PS50279"/>
    </source>
</evidence>
<dbReference type="Pfam" id="PF01683">
    <property type="entry name" value="EB"/>
    <property type="match status" value="1"/>
</dbReference>
<dbReference type="AlphaFoldDB" id="A0A183F3S9"/>